<dbReference type="EMBL" id="JAOPJF010000003">
    <property type="protein sequence ID" value="KAK1149683.1"/>
    <property type="molecule type" value="Genomic_DNA"/>
</dbReference>
<proteinExistence type="predicted"/>
<dbReference type="Proteomes" id="UP001177260">
    <property type="component" value="Unassembled WGS sequence"/>
</dbReference>
<organism evidence="1 2">
    <name type="scientific">Aspergillus melleus</name>
    <dbReference type="NCBI Taxonomy" id="138277"/>
    <lineage>
        <taxon>Eukaryota</taxon>
        <taxon>Fungi</taxon>
        <taxon>Dikarya</taxon>
        <taxon>Ascomycota</taxon>
        <taxon>Pezizomycotina</taxon>
        <taxon>Eurotiomycetes</taxon>
        <taxon>Eurotiomycetidae</taxon>
        <taxon>Eurotiales</taxon>
        <taxon>Aspergillaceae</taxon>
        <taxon>Aspergillus</taxon>
        <taxon>Aspergillus subgen. Circumdati</taxon>
    </lineage>
</organism>
<evidence type="ECO:0000313" key="2">
    <source>
        <dbReference type="Proteomes" id="UP001177260"/>
    </source>
</evidence>
<comment type="caution">
    <text evidence="1">The sequence shown here is derived from an EMBL/GenBank/DDBJ whole genome shotgun (WGS) entry which is preliminary data.</text>
</comment>
<evidence type="ECO:0000313" key="1">
    <source>
        <dbReference type="EMBL" id="KAK1149683.1"/>
    </source>
</evidence>
<accession>A0ACC3BFV3</accession>
<name>A0ACC3BFV3_9EURO</name>
<reference evidence="1 2" key="1">
    <citation type="journal article" date="2023" name="ACS Omega">
        <title>Identification of the Neoaspergillic Acid Biosynthesis Gene Cluster by Establishing an In Vitro CRISPR-Ribonucleoprotein Genetic System in Aspergillus melleus.</title>
        <authorList>
            <person name="Yuan B."/>
            <person name="Grau M.F."/>
            <person name="Murata R.M."/>
            <person name="Torok T."/>
            <person name="Venkateswaran K."/>
            <person name="Stajich J.E."/>
            <person name="Wang C.C.C."/>
        </authorList>
    </citation>
    <scope>NUCLEOTIDE SEQUENCE [LARGE SCALE GENOMIC DNA]</scope>
    <source>
        <strain evidence="1 2">IMV 1140</strain>
    </source>
</reference>
<gene>
    <name evidence="1" type="ORF">N8T08_005236</name>
</gene>
<keyword evidence="2" id="KW-1185">Reference proteome</keyword>
<sequence length="457" mass="52646">MEGPFINSLPNELLTWIFEVTPPDADRSRPGYTAWHRRLEYYPWLRFMLVCRRWRIVGERLLYRKLSLSILDEPSERMAFVTERPHICRFVRDLDLTVSLSKPVEKATLALLRKFNSVRKLNLSGRPYKIGRPILELIRTMRLTEVSLGDLPSLNMIFELFDMPTLTRLSVTSLDWSKPIKSMASDDEKQGPELGDESVPNSSTSSNPPTTILPENADDTALTTALDELLPLSRQKTSEIKSIHFSRPSTGVTVARQLFLWPAALEEVKIGLLTASNAYEEYTGEGVQRLLLPQCHSLKKIDIGVMTQGSDGIPNLKSFSCLEELTISAYNLFHDSPERAHEKLSIHSLRRLVISFSTEELWSESLNDFGENELLWMEEFIELVRNAPETSKLRNIHIRFRPQPTYPPRDDVDEWPWDMFEELAELSEEYGINLGYDRAEFTKRQFSEKYQSPSDSE</sequence>
<protein>
    <submittedName>
        <fullName evidence="1">Uncharacterized protein</fullName>
    </submittedName>
</protein>